<keyword evidence="5 8" id="KW-0472">Membrane</keyword>
<feature type="transmembrane region" description="Helical" evidence="8">
    <location>
        <begin position="99"/>
        <end position="120"/>
    </location>
</feature>
<organism evidence="10 11">
    <name type="scientific">Aldrovandia affinis</name>
    <dbReference type="NCBI Taxonomy" id="143900"/>
    <lineage>
        <taxon>Eukaryota</taxon>
        <taxon>Metazoa</taxon>
        <taxon>Chordata</taxon>
        <taxon>Craniata</taxon>
        <taxon>Vertebrata</taxon>
        <taxon>Euteleostomi</taxon>
        <taxon>Actinopterygii</taxon>
        <taxon>Neopterygii</taxon>
        <taxon>Teleostei</taxon>
        <taxon>Notacanthiformes</taxon>
        <taxon>Halosauridae</taxon>
        <taxon>Aldrovandia</taxon>
    </lineage>
</organism>
<dbReference type="EMBL" id="JAINUG010000043">
    <property type="protein sequence ID" value="KAJ8406504.1"/>
    <property type="molecule type" value="Genomic_DNA"/>
</dbReference>
<evidence type="ECO:0000256" key="1">
    <source>
        <dbReference type="ARBA" id="ARBA00004424"/>
    </source>
</evidence>
<evidence type="ECO:0000256" key="2">
    <source>
        <dbReference type="ARBA" id="ARBA00022475"/>
    </source>
</evidence>
<feature type="transmembrane region" description="Helical" evidence="8">
    <location>
        <begin position="218"/>
        <end position="238"/>
    </location>
</feature>
<comment type="subcellular location">
    <subcellularLocation>
        <location evidence="1">Apical cell membrane</location>
        <topology evidence="1">Multi-pass membrane protein</topology>
    </subcellularLocation>
</comment>
<accession>A0AAD7SPS1</accession>
<evidence type="ECO:0000259" key="9">
    <source>
        <dbReference type="PROSITE" id="PS50850"/>
    </source>
</evidence>
<dbReference type="InterPro" id="IPR020846">
    <property type="entry name" value="MFS_dom"/>
</dbReference>
<evidence type="ECO:0000313" key="10">
    <source>
        <dbReference type="EMBL" id="KAJ8406504.1"/>
    </source>
</evidence>
<dbReference type="GO" id="GO:0022857">
    <property type="term" value="F:transmembrane transporter activity"/>
    <property type="evidence" value="ECO:0007669"/>
    <property type="project" value="InterPro"/>
</dbReference>
<keyword evidence="4 8" id="KW-1133">Transmembrane helix</keyword>
<dbReference type="AlphaFoldDB" id="A0AAD7SPS1"/>
<keyword evidence="3 8" id="KW-0812">Transmembrane</keyword>
<dbReference type="PROSITE" id="PS50850">
    <property type="entry name" value="MFS"/>
    <property type="match status" value="1"/>
</dbReference>
<protein>
    <recommendedName>
        <fullName evidence="6">Organic cation transporter-like protein 2</fullName>
    </recommendedName>
</protein>
<dbReference type="PANTHER" id="PTHR24002">
    <property type="entry name" value="SOLUTE CARRIER FAMILY 22 MEMBER 18"/>
    <property type="match status" value="1"/>
</dbReference>
<dbReference type="InterPro" id="IPR001958">
    <property type="entry name" value="Tet-R_TetA/multi-R_MdtG-like"/>
</dbReference>
<dbReference type="Gene3D" id="1.20.1250.20">
    <property type="entry name" value="MFS general substrate transporter like domains"/>
    <property type="match status" value="1"/>
</dbReference>
<evidence type="ECO:0000313" key="11">
    <source>
        <dbReference type="Proteomes" id="UP001221898"/>
    </source>
</evidence>
<dbReference type="InterPro" id="IPR036259">
    <property type="entry name" value="MFS_trans_sf"/>
</dbReference>
<sequence>MVKQNSEQGGILPNGGVLVYSLLPSKHVITFHTFGPTLVVLKMSGPESSPQTVPTDPPKAANTRRVIFVTYLITTIDVTCLFVQFSITPYLAKRLGFDTLWFGYLQTMVGIIQLLGGPLYGRFGDLFGARAALALSCMSSVVFFMLLTMANSMPMLFIHKLPTVFMHTLSGTQMVVADLTKPDQRADALAKLGLCFGIGMITGSSLGGTLSTRYGDTFAASLAACGCLINLLLVMNFIPKHTKKQTNQDPAAKMDGAASVFNLGQITRLIRFPGVAKTFTIKIISGLPGGIFQMMFSIIAMDFFQLQAEQTGYLMAYFGVMQMVIQGGVIGWLTRRFSESFLLLLAIGITSLVGLAQALMSNVFQFCLIVLPMMFSLCVFNVITDSMLTKSVPSSDTGTMLGLCASVQSLLRTIGPTIGGFLYQNYGVASFGCIQFAVNILVFLYLLSSTVRRSEMHRE</sequence>
<feature type="transmembrane region" description="Helical" evidence="8">
    <location>
        <begin position="132"/>
        <end position="150"/>
    </location>
</feature>
<feature type="transmembrane region" description="Helical" evidence="8">
    <location>
        <begin position="279"/>
        <end position="301"/>
    </location>
</feature>
<feature type="transmembrane region" description="Helical" evidence="8">
    <location>
        <begin position="400"/>
        <end position="423"/>
    </location>
</feature>
<dbReference type="CDD" id="cd17331">
    <property type="entry name" value="MFS_SLC22A18"/>
    <property type="match status" value="1"/>
</dbReference>
<comment type="function">
    <text evidence="7">May act as a transporter of organic cations based on a proton efflux antiport mechanism. May play a role in the transport of chloroquine and quinidine-related compounds in kidney. Plays a role in the regulation of lipid metabolism.</text>
</comment>
<name>A0AAD7SPS1_9TELE</name>
<reference evidence="10" key="1">
    <citation type="journal article" date="2023" name="Science">
        <title>Genome structures resolve the early diversification of teleost fishes.</title>
        <authorList>
            <person name="Parey E."/>
            <person name="Louis A."/>
            <person name="Montfort J."/>
            <person name="Bouchez O."/>
            <person name="Roques C."/>
            <person name="Iampietro C."/>
            <person name="Lluch J."/>
            <person name="Castinel A."/>
            <person name="Donnadieu C."/>
            <person name="Desvignes T."/>
            <person name="Floi Bucao C."/>
            <person name="Jouanno E."/>
            <person name="Wen M."/>
            <person name="Mejri S."/>
            <person name="Dirks R."/>
            <person name="Jansen H."/>
            <person name="Henkel C."/>
            <person name="Chen W.J."/>
            <person name="Zahm M."/>
            <person name="Cabau C."/>
            <person name="Klopp C."/>
            <person name="Thompson A.W."/>
            <person name="Robinson-Rechavi M."/>
            <person name="Braasch I."/>
            <person name="Lecointre G."/>
            <person name="Bobe J."/>
            <person name="Postlethwait J.H."/>
            <person name="Berthelot C."/>
            <person name="Roest Crollius H."/>
            <person name="Guiguen Y."/>
        </authorList>
    </citation>
    <scope>NUCLEOTIDE SEQUENCE</scope>
    <source>
        <strain evidence="10">NC1722</strain>
    </source>
</reference>
<keyword evidence="11" id="KW-1185">Reference proteome</keyword>
<evidence type="ECO:0000256" key="4">
    <source>
        <dbReference type="ARBA" id="ARBA00022989"/>
    </source>
</evidence>
<proteinExistence type="predicted"/>
<keyword evidence="2" id="KW-1003">Cell membrane</keyword>
<evidence type="ECO:0000256" key="5">
    <source>
        <dbReference type="ARBA" id="ARBA00023136"/>
    </source>
</evidence>
<dbReference type="PRINTS" id="PR01035">
    <property type="entry name" value="TCRTETA"/>
</dbReference>
<dbReference type="GO" id="GO:0016324">
    <property type="term" value="C:apical plasma membrane"/>
    <property type="evidence" value="ECO:0007669"/>
    <property type="project" value="UniProtKB-SubCell"/>
</dbReference>
<feature type="transmembrane region" description="Helical" evidence="8">
    <location>
        <begin position="341"/>
        <end position="360"/>
    </location>
</feature>
<feature type="transmembrane region" description="Helical" evidence="8">
    <location>
        <begin position="66"/>
        <end position="87"/>
    </location>
</feature>
<feature type="transmembrane region" description="Helical" evidence="8">
    <location>
        <begin position="366"/>
        <end position="388"/>
    </location>
</feature>
<evidence type="ECO:0000256" key="6">
    <source>
        <dbReference type="ARBA" id="ARBA00078639"/>
    </source>
</evidence>
<comment type="caution">
    <text evidence="10">The sequence shown here is derived from an EMBL/GenBank/DDBJ whole genome shotgun (WGS) entry which is preliminary data.</text>
</comment>
<dbReference type="InterPro" id="IPR011701">
    <property type="entry name" value="MFS"/>
</dbReference>
<gene>
    <name evidence="10" type="ORF">AAFF_G00300780</name>
</gene>
<dbReference type="GO" id="GO:0005635">
    <property type="term" value="C:nuclear envelope"/>
    <property type="evidence" value="ECO:0007669"/>
    <property type="project" value="TreeGrafter"/>
</dbReference>
<evidence type="ECO:0000256" key="3">
    <source>
        <dbReference type="ARBA" id="ARBA00022692"/>
    </source>
</evidence>
<dbReference type="SUPFAM" id="SSF103473">
    <property type="entry name" value="MFS general substrate transporter"/>
    <property type="match status" value="1"/>
</dbReference>
<dbReference type="PANTHER" id="PTHR24002:SF3">
    <property type="entry name" value="SOLUTE CARRIER FAMILY 22 MEMBER 18"/>
    <property type="match status" value="1"/>
</dbReference>
<dbReference type="Pfam" id="PF07690">
    <property type="entry name" value="MFS_1"/>
    <property type="match status" value="1"/>
</dbReference>
<dbReference type="FunFam" id="1.20.1250.20:FF:000297">
    <property type="entry name" value="Solute carrier family 22 member 18"/>
    <property type="match status" value="1"/>
</dbReference>
<feature type="transmembrane region" description="Helical" evidence="8">
    <location>
        <begin position="429"/>
        <end position="448"/>
    </location>
</feature>
<dbReference type="Proteomes" id="UP001221898">
    <property type="component" value="Unassembled WGS sequence"/>
</dbReference>
<feature type="transmembrane region" description="Helical" evidence="8">
    <location>
        <begin position="313"/>
        <end position="334"/>
    </location>
</feature>
<feature type="domain" description="Major facilitator superfamily (MFS) profile" evidence="9">
    <location>
        <begin position="63"/>
        <end position="451"/>
    </location>
</feature>
<evidence type="ECO:0000256" key="7">
    <source>
        <dbReference type="ARBA" id="ARBA00093348"/>
    </source>
</evidence>
<evidence type="ECO:0000256" key="8">
    <source>
        <dbReference type="SAM" id="Phobius"/>
    </source>
</evidence>